<keyword evidence="6" id="KW-1185">Reference proteome</keyword>
<dbReference type="EMBL" id="BSSU01000014">
    <property type="protein sequence ID" value="GLX83318.1"/>
    <property type="molecule type" value="Genomic_DNA"/>
</dbReference>
<gene>
    <name evidence="5" type="ORF">theurythT_27700</name>
</gene>
<keyword evidence="4" id="KW-0472">Membrane</keyword>
<dbReference type="InterPro" id="IPR006143">
    <property type="entry name" value="RND_pump_MFP"/>
</dbReference>
<dbReference type="PANTHER" id="PTHR30469">
    <property type="entry name" value="MULTIDRUG RESISTANCE PROTEIN MDTA"/>
    <property type="match status" value="1"/>
</dbReference>
<comment type="caution">
    <text evidence="5">The sequence shown here is derived from an EMBL/GenBank/DDBJ whole genome shotgun (WGS) entry which is preliminary data.</text>
</comment>
<evidence type="ECO:0000256" key="2">
    <source>
        <dbReference type="SAM" id="Coils"/>
    </source>
</evidence>
<comment type="similarity">
    <text evidence="1">Belongs to the membrane fusion protein (MFP) (TC 8.A.1) family.</text>
</comment>
<sequence>MTNPASASAKPQKQRKMVQLRFVLWPIAILLISFVLLGLMGALAPKPEKKPFIVKAPLVEAMPFSAGDVQFIIESQGSVLPRTETILVSEVSGQVVKVSDKFKVGGFFKKGEELVLINDIDYQVALLQAQARLHVAEASLMEEEARVEQAKDEWRLTGKSIDEAPALATRKPQLKKAKADLEAAKAEVQAAQIKLSRTKIVAPYDAMLKAKHLDIGQFVGVGGQIATTFAVDYAEVRLPVKFQDIDFLSLPKINHEQGVLGSTVDLHLNILGQEQTWQAKLTRYEGVVDMNSRVHYVVAQLDDPYNLFGENESNELRVGTFVNGDIHGKTVNDVTSIPRAAVRGANNIHIVTRSNTLDIRPVNILRGDSQYIYTRDQFGKDERLILTKLELPVNGMELRVSNDKAQSNIEEDTTGVTNETPVSVNGEAND</sequence>
<reference evidence="5 6" key="1">
    <citation type="submission" date="2023-03" db="EMBL/GenBank/DDBJ databases">
        <title>Draft genome sequence of Thalassotalea eurytherma JCM 18482T.</title>
        <authorList>
            <person name="Sawabe T."/>
        </authorList>
    </citation>
    <scope>NUCLEOTIDE SEQUENCE [LARGE SCALE GENOMIC DNA]</scope>
    <source>
        <strain evidence="5 6">JCM 18482</strain>
    </source>
</reference>
<feature type="transmembrane region" description="Helical" evidence="4">
    <location>
        <begin position="22"/>
        <end position="44"/>
    </location>
</feature>
<dbReference type="PANTHER" id="PTHR30469:SF12">
    <property type="entry name" value="MULTIDRUG RESISTANCE PROTEIN MDTA"/>
    <property type="match status" value="1"/>
</dbReference>
<organism evidence="5 6">
    <name type="scientific">Thalassotalea eurytherma</name>
    <dbReference type="NCBI Taxonomy" id="1144278"/>
    <lineage>
        <taxon>Bacteria</taxon>
        <taxon>Pseudomonadati</taxon>
        <taxon>Pseudomonadota</taxon>
        <taxon>Gammaproteobacteria</taxon>
        <taxon>Alteromonadales</taxon>
        <taxon>Colwelliaceae</taxon>
        <taxon>Thalassotalea</taxon>
    </lineage>
</organism>
<dbReference type="NCBIfam" id="TIGR01730">
    <property type="entry name" value="RND_mfp"/>
    <property type="match status" value="1"/>
</dbReference>
<evidence type="ECO:0000256" key="4">
    <source>
        <dbReference type="SAM" id="Phobius"/>
    </source>
</evidence>
<evidence type="ECO:0000256" key="1">
    <source>
        <dbReference type="ARBA" id="ARBA00009477"/>
    </source>
</evidence>
<proteinExistence type="inferred from homology"/>
<keyword evidence="4" id="KW-0812">Transmembrane</keyword>
<accession>A0ABQ6H589</accession>
<dbReference type="Gene3D" id="2.40.50.100">
    <property type="match status" value="1"/>
</dbReference>
<feature type="coiled-coil region" evidence="2">
    <location>
        <begin position="126"/>
        <end position="201"/>
    </location>
</feature>
<evidence type="ECO:0000313" key="6">
    <source>
        <dbReference type="Proteomes" id="UP001157133"/>
    </source>
</evidence>
<dbReference type="RefSeq" id="WP_284208738.1">
    <property type="nucleotide sequence ID" value="NZ_BSSU01000014.1"/>
</dbReference>
<feature type="region of interest" description="Disordered" evidence="3">
    <location>
        <begin position="404"/>
        <end position="430"/>
    </location>
</feature>
<dbReference type="Gene3D" id="1.10.287.470">
    <property type="entry name" value="Helix hairpin bin"/>
    <property type="match status" value="1"/>
</dbReference>
<evidence type="ECO:0000256" key="3">
    <source>
        <dbReference type="SAM" id="MobiDB-lite"/>
    </source>
</evidence>
<protein>
    <submittedName>
        <fullName evidence="5">RND superfamily efflux pump MFP component</fullName>
    </submittedName>
</protein>
<keyword evidence="4" id="KW-1133">Transmembrane helix</keyword>
<dbReference type="Proteomes" id="UP001157133">
    <property type="component" value="Unassembled WGS sequence"/>
</dbReference>
<name>A0ABQ6H589_9GAMM</name>
<keyword evidence="2" id="KW-0175">Coiled coil</keyword>
<dbReference type="Gene3D" id="2.40.30.170">
    <property type="match status" value="1"/>
</dbReference>
<evidence type="ECO:0000313" key="5">
    <source>
        <dbReference type="EMBL" id="GLX83318.1"/>
    </source>
</evidence>
<dbReference type="SUPFAM" id="SSF111369">
    <property type="entry name" value="HlyD-like secretion proteins"/>
    <property type="match status" value="1"/>
</dbReference>